<organism evidence="4 5">
    <name type="scientific">Parasphingorhabdus halotolerans</name>
    <dbReference type="NCBI Taxonomy" id="2725558"/>
    <lineage>
        <taxon>Bacteria</taxon>
        <taxon>Pseudomonadati</taxon>
        <taxon>Pseudomonadota</taxon>
        <taxon>Alphaproteobacteria</taxon>
        <taxon>Sphingomonadales</taxon>
        <taxon>Sphingomonadaceae</taxon>
        <taxon>Parasphingorhabdus</taxon>
    </lineage>
</organism>
<evidence type="ECO:0000313" key="4">
    <source>
        <dbReference type="EMBL" id="QJB69014.1"/>
    </source>
</evidence>
<comment type="subcellular location">
    <subcellularLocation>
        <location evidence="1">Membrane</location>
    </subcellularLocation>
</comment>
<dbReference type="AlphaFoldDB" id="A0A6H2DKY8"/>
<dbReference type="GO" id="GO:0016020">
    <property type="term" value="C:membrane"/>
    <property type="evidence" value="ECO:0007669"/>
    <property type="project" value="UniProtKB-SubCell"/>
</dbReference>
<name>A0A6H2DKY8_9SPHN</name>
<gene>
    <name evidence="4" type="ORF">HF685_06735</name>
</gene>
<evidence type="ECO:0000256" key="1">
    <source>
        <dbReference type="ARBA" id="ARBA00004370"/>
    </source>
</evidence>
<protein>
    <submittedName>
        <fullName evidence="4">NAD-dependent epimerase/dehydratase family protein</fullName>
    </submittedName>
</protein>
<keyword evidence="5" id="KW-1185">Reference proteome</keyword>
<dbReference type="PANTHER" id="PTHR14097:SF7">
    <property type="entry name" value="OXIDOREDUCTASE HTATIP2"/>
    <property type="match status" value="1"/>
</dbReference>
<evidence type="ECO:0000256" key="2">
    <source>
        <dbReference type="ARBA" id="ARBA00023136"/>
    </source>
</evidence>
<dbReference type="SUPFAM" id="SSF51735">
    <property type="entry name" value="NAD(P)-binding Rossmann-fold domains"/>
    <property type="match status" value="1"/>
</dbReference>
<proteinExistence type="predicted"/>
<dbReference type="KEGG" id="phao:HF685_06735"/>
<dbReference type="EMBL" id="CP051217">
    <property type="protein sequence ID" value="QJB69014.1"/>
    <property type="molecule type" value="Genomic_DNA"/>
</dbReference>
<accession>A0A6H2DKY8</accession>
<reference evidence="4 5" key="1">
    <citation type="submission" date="2020-04" db="EMBL/GenBank/DDBJ databases">
        <title>Genome sequence for Sphingorhabdus sp. strain M1.</title>
        <authorList>
            <person name="Park S.-J."/>
        </authorList>
    </citation>
    <scope>NUCLEOTIDE SEQUENCE [LARGE SCALE GENOMIC DNA]</scope>
    <source>
        <strain evidence="4 5">JK6</strain>
    </source>
</reference>
<evidence type="ECO:0000313" key="5">
    <source>
        <dbReference type="Proteomes" id="UP000501600"/>
    </source>
</evidence>
<keyword evidence="2" id="KW-0472">Membrane</keyword>
<dbReference type="PANTHER" id="PTHR14097">
    <property type="entry name" value="OXIDOREDUCTASE HTATIP2"/>
    <property type="match status" value="1"/>
</dbReference>
<feature type="domain" description="NAD-dependent epimerase/dehydratase" evidence="3">
    <location>
        <begin position="5"/>
        <end position="204"/>
    </location>
</feature>
<dbReference type="RefSeq" id="WP_168818856.1">
    <property type="nucleotide sequence ID" value="NZ_CP051217.1"/>
</dbReference>
<evidence type="ECO:0000259" key="3">
    <source>
        <dbReference type="Pfam" id="PF01370"/>
    </source>
</evidence>
<dbReference type="InterPro" id="IPR036291">
    <property type="entry name" value="NAD(P)-bd_dom_sf"/>
</dbReference>
<dbReference type="Proteomes" id="UP000501600">
    <property type="component" value="Chromosome"/>
</dbReference>
<dbReference type="Pfam" id="PF01370">
    <property type="entry name" value="Epimerase"/>
    <property type="match status" value="1"/>
</dbReference>
<sequence>MDDKILIVGATGLIGGHVVRQLITGGRDKNLHLLMRRDFSGETGEAKQHVADNANWPEIITSVKPDVTISCLGSTMKKAGSKEAFAAIDRDLVTAVAEAAKAAGTRHFLSVSSTMANSSASSFYLKVKGQAEDALRAQNFDRLDITRPGLLRGERTNDPRLGESLAIIASPLMDMLLQGSLRRYRSIDAKDVARAMVALLGHGDPGQYIHENDGLWELANETREKIDPPHRIIDLTAALSHF</sequence>
<dbReference type="Gene3D" id="3.40.50.720">
    <property type="entry name" value="NAD(P)-binding Rossmann-like Domain"/>
    <property type="match status" value="1"/>
</dbReference>
<dbReference type="InterPro" id="IPR001509">
    <property type="entry name" value="Epimerase_deHydtase"/>
</dbReference>